<gene>
    <name evidence="1" type="ORF">Fcan01_10178</name>
</gene>
<name>A0A226EBI2_FOLCA</name>
<evidence type="ECO:0000313" key="2">
    <source>
        <dbReference type="Proteomes" id="UP000198287"/>
    </source>
</evidence>
<dbReference type="Proteomes" id="UP000198287">
    <property type="component" value="Unassembled WGS sequence"/>
</dbReference>
<accession>A0A226EBI2</accession>
<keyword evidence="2" id="KW-1185">Reference proteome</keyword>
<evidence type="ECO:0000313" key="1">
    <source>
        <dbReference type="EMBL" id="OXA54387.1"/>
    </source>
</evidence>
<proteinExistence type="predicted"/>
<reference evidence="1 2" key="1">
    <citation type="submission" date="2015-12" db="EMBL/GenBank/DDBJ databases">
        <title>The genome of Folsomia candida.</title>
        <authorList>
            <person name="Faddeeva A."/>
            <person name="Derks M.F."/>
            <person name="Anvar Y."/>
            <person name="Smit S."/>
            <person name="Van Straalen N."/>
            <person name="Roelofs D."/>
        </authorList>
    </citation>
    <scope>NUCLEOTIDE SEQUENCE [LARGE SCALE GENOMIC DNA]</scope>
    <source>
        <strain evidence="1 2">VU population</strain>
        <tissue evidence="1">Whole body</tissue>
    </source>
</reference>
<dbReference type="AlphaFoldDB" id="A0A226EBI2"/>
<sequence>MSSNQRKRYMSYKSRYNLIQKVICKILLRFSQNLLTTSFLFCRQRKEKKQSSESISSDDNRSNSSNPLLLDFDCSSQIGEPISPHPPEWDVSSLTSNNTSDCEDFDDSVTISDESIVEMQMLEPTLYPLCQLTKTTSMKLIQSVRSRHSLTKAATEDILKLIQLHLPPQTSYPTSYSGICKELGTEKTWCTRVFYCAKCNTKLRNFVCNVCQCVYTEKQLI</sequence>
<dbReference type="EMBL" id="LNIX01000005">
    <property type="protein sequence ID" value="OXA54387.1"/>
    <property type="molecule type" value="Genomic_DNA"/>
</dbReference>
<organism evidence="1 2">
    <name type="scientific">Folsomia candida</name>
    <name type="common">Springtail</name>
    <dbReference type="NCBI Taxonomy" id="158441"/>
    <lineage>
        <taxon>Eukaryota</taxon>
        <taxon>Metazoa</taxon>
        <taxon>Ecdysozoa</taxon>
        <taxon>Arthropoda</taxon>
        <taxon>Hexapoda</taxon>
        <taxon>Collembola</taxon>
        <taxon>Entomobryomorpha</taxon>
        <taxon>Isotomoidea</taxon>
        <taxon>Isotomidae</taxon>
        <taxon>Proisotominae</taxon>
        <taxon>Folsomia</taxon>
    </lineage>
</organism>
<protein>
    <submittedName>
        <fullName evidence="1">Uncharacterized protein</fullName>
    </submittedName>
</protein>
<comment type="caution">
    <text evidence="1">The sequence shown here is derived from an EMBL/GenBank/DDBJ whole genome shotgun (WGS) entry which is preliminary data.</text>
</comment>